<reference evidence="2 4" key="1">
    <citation type="submission" date="2015-10" db="EMBL/GenBank/DDBJ databases">
        <title>Draft genome sequence of Salegentibacter salinarum KCTC 12975.</title>
        <authorList>
            <person name="Lin W."/>
            <person name="Zheng Q."/>
        </authorList>
    </citation>
    <scope>NUCLEOTIDE SEQUENCE [LARGE SCALE GENOMIC DNA]</scope>
    <source>
        <strain evidence="2 4">KCTC 12974</strain>
    </source>
</reference>
<reference evidence="1 3" key="2">
    <citation type="submission" date="2016-09" db="EMBL/GenBank/DDBJ databases">
        <title>Genome Sequence of Salegentibacter salarius,Isolated from a Marine Solar Saltern of the Yellow Sea in South Korea.</title>
        <authorList>
            <person name="Zheng Q."/>
            <person name="Liu Y."/>
        </authorList>
    </citation>
    <scope>NUCLEOTIDE SEQUENCE [LARGE SCALE GENOMIC DNA]</scope>
    <source>
        <strain evidence="1 3">KCTC 12974</strain>
    </source>
</reference>
<accession>A0A2N0TNN1</accession>
<protein>
    <submittedName>
        <fullName evidence="2">Uncharacterized protein</fullName>
    </submittedName>
</protein>
<dbReference type="EMBL" id="MJBR01000049">
    <property type="protein sequence ID" value="OEY71556.1"/>
    <property type="molecule type" value="Genomic_DNA"/>
</dbReference>
<keyword evidence="3" id="KW-1185">Reference proteome</keyword>
<evidence type="ECO:0000313" key="1">
    <source>
        <dbReference type="EMBL" id="OEY71556.1"/>
    </source>
</evidence>
<dbReference type="Proteomes" id="UP000232533">
    <property type="component" value="Unassembled WGS sequence"/>
</dbReference>
<evidence type="ECO:0000313" key="4">
    <source>
        <dbReference type="Proteomes" id="UP000232533"/>
    </source>
</evidence>
<dbReference type="AlphaFoldDB" id="A0A2N0TNN1"/>
<gene>
    <name evidence="2" type="ORF">APR40_05350</name>
    <name evidence="1" type="ORF">BHS39_05350</name>
</gene>
<sequence>MDKLNGSNFFLKAVKKGKNYPIIILNLFQRLLRNLFGDLTCWSSSGLFANFQQLFKIKHNGIL</sequence>
<dbReference type="EMBL" id="LKTR01000054">
    <property type="protein sequence ID" value="PKD16345.1"/>
    <property type="molecule type" value="Genomic_DNA"/>
</dbReference>
<dbReference type="Proteomes" id="UP000176009">
    <property type="component" value="Unassembled WGS sequence"/>
</dbReference>
<evidence type="ECO:0000313" key="3">
    <source>
        <dbReference type="Proteomes" id="UP000176009"/>
    </source>
</evidence>
<name>A0A2N0TNN1_9FLAO</name>
<proteinExistence type="predicted"/>
<comment type="caution">
    <text evidence="2">The sequence shown here is derived from an EMBL/GenBank/DDBJ whole genome shotgun (WGS) entry which is preliminary data.</text>
</comment>
<organism evidence="2 4">
    <name type="scientific">Salegentibacter salarius</name>
    <dbReference type="NCBI Taxonomy" id="435906"/>
    <lineage>
        <taxon>Bacteria</taxon>
        <taxon>Pseudomonadati</taxon>
        <taxon>Bacteroidota</taxon>
        <taxon>Flavobacteriia</taxon>
        <taxon>Flavobacteriales</taxon>
        <taxon>Flavobacteriaceae</taxon>
        <taxon>Salegentibacter</taxon>
    </lineage>
</organism>
<evidence type="ECO:0000313" key="2">
    <source>
        <dbReference type="EMBL" id="PKD16345.1"/>
    </source>
</evidence>